<keyword evidence="13" id="KW-0520">NAD</keyword>
<keyword evidence="7 17" id="KW-0812">Transmembrane</keyword>
<dbReference type="PANTHER" id="PTHR45666">
    <property type="entry name" value="TYPE IV INOSITOL POLYPHOSPHATE 5-PHOSPHATASE 9"/>
    <property type="match status" value="1"/>
</dbReference>
<name>A0A811RP25_9POAL</name>
<evidence type="ECO:0000313" key="19">
    <source>
        <dbReference type="EMBL" id="CAD6271762.1"/>
    </source>
</evidence>
<feature type="compositionally biased region" description="Low complexity" evidence="16">
    <location>
        <begin position="462"/>
        <end position="475"/>
    </location>
</feature>
<dbReference type="FunFam" id="3.40.50.80:FF:000019">
    <property type="entry name" value="NADH-cytochrome b5 reductase"/>
    <property type="match status" value="1"/>
</dbReference>
<dbReference type="Gene3D" id="3.40.50.80">
    <property type="entry name" value="Nucleotide-binding domain of ferredoxin-NADP reductase (FNR) module"/>
    <property type="match status" value="1"/>
</dbReference>
<dbReference type="FunFam" id="2.40.30.10:FF:000032">
    <property type="entry name" value="NADH-cytochrome b5 reductase"/>
    <property type="match status" value="1"/>
</dbReference>
<evidence type="ECO:0000256" key="11">
    <source>
        <dbReference type="ARBA" id="ARBA00022989"/>
    </source>
</evidence>
<dbReference type="SUPFAM" id="SSF63380">
    <property type="entry name" value="Riboflavin synthase domain-like"/>
    <property type="match status" value="1"/>
</dbReference>
<dbReference type="Pfam" id="PF00175">
    <property type="entry name" value="NAD_binding_1"/>
    <property type="match status" value="1"/>
</dbReference>
<evidence type="ECO:0000256" key="9">
    <source>
        <dbReference type="ARBA" id="ARBA00022801"/>
    </source>
</evidence>
<evidence type="ECO:0000256" key="4">
    <source>
        <dbReference type="ARBA" id="ARBA00010768"/>
    </source>
</evidence>
<dbReference type="InterPro" id="IPR000300">
    <property type="entry name" value="IPPc"/>
</dbReference>
<dbReference type="EC" id="1.6.2.2" evidence="5"/>
<comment type="subcellular location">
    <subcellularLocation>
        <location evidence="2">Mitochondrion outer membrane</location>
    </subcellularLocation>
</comment>
<evidence type="ECO:0000313" key="20">
    <source>
        <dbReference type="Proteomes" id="UP000604825"/>
    </source>
</evidence>
<evidence type="ECO:0000256" key="10">
    <source>
        <dbReference type="ARBA" id="ARBA00022827"/>
    </source>
</evidence>
<dbReference type="PROSITE" id="PS51384">
    <property type="entry name" value="FAD_FR"/>
    <property type="match status" value="1"/>
</dbReference>
<dbReference type="InterPro" id="IPR036691">
    <property type="entry name" value="Endo/exonu/phosph_ase_sf"/>
</dbReference>
<keyword evidence="15 17" id="KW-0472">Membrane</keyword>
<dbReference type="Proteomes" id="UP000604825">
    <property type="component" value="Unassembled WGS sequence"/>
</dbReference>
<evidence type="ECO:0000256" key="8">
    <source>
        <dbReference type="ARBA" id="ARBA00022787"/>
    </source>
</evidence>
<keyword evidence="14" id="KW-0496">Mitochondrion</keyword>
<dbReference type="PRINTS" id="PR00406">
    <property type="entry name" value="CYTB5RDTASE"/>
</dbReference>
<dbReference type="FunFam" id="3.60.10.10:FF:000283">
    <property type="entry name" value="Putative inositol polyphosphate phosphatase (Synaptogenin-like) family protein"/>
    <property type="match status" value="1"/>
</dbReference>
<keyword evidence="20" id="KW-1185">Reference proteome</keyword>
<evidence type="ECO:0000256" key="13">
    <source>
        <dbReference type="ARBA" id="ARBA00023027"/>
    </source>
</evidence>
<comment type="cofactor">
    <cofactor evidence="1">
        <name>FAD</name>
        <dbReference type="ChEBI" id="CHEBI:57692"/>
    </cofactor>
</comment>
<dbReference type="AlphaFoldDB" id="A0A811RP25"/>
<gene>
    <name evidence="19" type="ORF">NCGR_LOCUS55048</name>
</gene>
<evidence type="ECO:0000256" key="5">
    <source>
        <dbReference type="ARBA" id="ARBA00012011"/>
    </source>
</evidence>
<dbReference type="GO" id="GO:0005741">
    <property type="term" value="C:mitochondrial outer membrane"/>
    <property type="evidence" value="ECO:0007669"/>
    <property type="project" value="UniProtKB-SubCell"/>
</dbReference>
<feature type="transmembrane region" description="Helical" evidence="17">
    <location>
        <begin position="12"/>
        <end position="31"/>
    </location>
</feature>
<evidence type="ECO:0000259" key="18">
    <source>
        <dbReference type="PROSITE" id="PS51384"/>
    </source>
</evidence>
<reference evidence="19" key="1">
    <citation type="submission" date="2020-10" db="EMBL/GenBank/DDBJ databases">
        <authorList>
            <person name="Han B."/>
            <person name="Lu T."/>
            <person name="Zhao Q."/>
            <person name="Huang X."/>
            <person name="Zhao Y."/>
        </authorList>
    </citation>
    <scope>NUCLEOTIDE SEQUENCE</scope>
</reference>
<evidence type="ECO:0000256" key="2">
    <source>
        <dbReference type="ARBA" id="ARBA00004294"/>
    </source>
</evidence>
<sequence>MEFLHGQRLETAVAVAVAVVAVAAGAAYLFIRSRKPRGCLDPQNFKEFKLVEKRQLSHNVAKFKFALPTPTSALGLPIGQHISCRGQDAAGEEVIKPYTPTTLDSDLGSFELVIKMYPQGRMSHHFREMKVGDYLSVKGPKGRFKYLPGQVRAFGMIAGGSGITPMFQVTRAILENPKDNTKVHLIYANVTYEDILLKEELDSMAKNYPRRFKIYYVLNQPPEVWDGGVGFVSKEMIQTHCPAPAADIQVCYLCSCRAMDACAYCPMRPKHEQHSDVKPLVYAPQSWILGGKASIVLLPSKGMSFSDDGKMKGCQPNLFRKDKQVAKRTDRASCSTAKCGSSNSKSPSSSPFRKLSEVRSIRLSHFLSHSSNATKYEHVRIFVSTWNVGGKAPTAELKLDEFLPADDHSDIYVLGFQEIVPLNAGNVLVIEDNEPAARWLALINRALNQPVDTDADIFQHKPSPSLDSTSSQSTPGLDGSFSNRSRTASGSIIFQKSLKSIRKSYMPSQRKQLKFCNCPVEMAKKSYKDACFRCPRPQAYANEMDSSEEDELDDKLNDIFGLNDDDVTSSTSASRDQLKYNLISCKQMVGIFVTVWAKKELVQHIGHLRTSCVGRGIMGYLGNKGCISVSMTLYQTSFCFICSHLASGEKEGDELRRNLDVLEILRLTQFRRICRRAGRRIPEKILDHERVIWLGDLNYRISLSYEDTKKLLTENNWDALFEKDQLNIQRASGSVFKGWSEEKIYFAPTYKYSCNSDSYAGETATSKKKRRTPAWCDRILWHGDGIAQLSYFRGESQFSDHRPVCGTFIVDAERLDGKSKRRSSNTNIRIGAEELLPLPTSDKHN</sequence>
<dbReference type="GO" id="GO:0034485">
    <property type="term" value="F:phosphatidylinositol-3,4,5-trisphosphate 5-phosphatase activity"/>
    <property type="evidence" value="ECO:0007669"/>
    <property type="project" value="TreeGrafter"/>
</dbReference>
<proteinExistence type="inferred from homology"/>
<dbReference type="InterPro" id="IPR017927">
    <property type="entry name" value="FAD-bd_FR_type"/>
</dbReference>
<dbReference type="Gene3D" id="2.40.30.10">
    <property type="entry name" value="Translation factors"/>
    <property type="match status" value="1"/>
</dbReference>
<evidence type="ECO:0000256" key="15">
    <source>
        <dbReference type="ARBA" id="ARBA00023136"/>
    </source>
</evidence>
<dbReference type="Gene3D" id="3.60.10.10">
    <property type="entry name" value="Endonuclease/exonuclease/phosphatase"/>
    <property type="match status" value="2"/>
</dbReference>
<evidence type="ECO:0000256" key="1">
    <source>
        <dbReference type="ARBA" id="ARBA00001974"/>
    </source>
</evidence>
<evidence type="ECO:0000256" key="16">
    <source>
        <dbReference type="SAM" id="MobiDB-lite"/>
    </source>
</evidence>
<evidence type="ECO:0000256" key="7">
    <source>
        <dbReference type="ARBA" id="ARBA00022692"/>
    </source>
</evidence>
<dbReference type="GO" id="GO:0046856">
    <property type="term" value="P:phosphatidylinositol dephosphorylation"/>
    <property type="evidence" value="ECO:0007669"/>
    <property type="project" value="InterPro"/>
</dbReference>
<feature type="domain" description="FAD-binding FR-type" evidence="18">
    <location>
        <begin position="43"/>
        <end position="147"/>
    </location>
</feature>
<dbReference type="SUPFAM" id="SSF56219">
    <property type="entry name" value="DNase I-like"/>
    <property type="match status" value="1"/>
</dbReference>
<feature type="region of interest" description="Disordered" evidence="16">
    <location>
        <begin position="455"/>
        <end position="485"/>
    </location>
</feature>
<dbReference type="GO" id="GO:0004445">
    <property type="term" value="F:inositol-polyphosphate 5-phosphatase activity"/>
    <property type="evidence" value="ECO:0007669"/>
    <property type="project" value="InterPro"/>
</dbReference>
<evidence type="ECO:0000256" key="12">
    <source>
        <dbReference type="ARBA" id="ARBA00023002"/>
    </source>
</evidence>
<dbReference type="InterPro" id="IPR017938">
    <property type="entry name" value="Riboflavin_synthase-like_b-brl"/>
</dbReference>
<dbReference type="InterPro" id="IPR008333">
    <property type="entry name" value="Cbr1-like_FAD-bd_dom"/>
</dbReference>
<dbReference type="SMART" id="SM00128">
    <property type="entry name" value="IPPc"/>
    <property type="match status" value="1"/>
</dbReference>
<organism evidence="19 20">
    <name type="scientific">Miscanthus lutarioriparius</name>
    <dbReference type="NCBI Taxonomy" id="422564"/>
    <lineage>
        <taxon>Eukaryota</taxon>
        <taxon>Viridiplantae</taxon>
        <taxon>Streptophyta</taxon>
        <taxon>Embryophyta</taxon>
        <taxon>Tracheophyta</taxon>
        <taxon>Spermatophyta</taxon>
        <taxon>Magnoliopsida</taxon>
        <taxon>Liliopsida</taxon>
        <taxon>Poales</taxon>
        <taxon>Poaceae</taxon>
        <taxon>PACMAD clade</taxon>
        <taxon>Panicoideae</taxon>
        <taxon>Andropogonodae</taxon>
        <taxon>Andropogoneae</taxon>
        <taxon>Saccharinae</taxon>
        <taxon>Miscanthus</taxon>
    </lineage>
</organism>
<comment type="similarity">
    <text evidence="3">Belongs to the flavoprotein pyridine nucleotide cytochrome reductase family.</text>
</comment>
<dbReference type="EMBL" id="CAJGYO010000016">
    <property type="protein sequence ID" value="CAD6271762.1"/>
    <property type="molecule type" value="Genomic_DNA"/>
</dbReference>
<evidence type="ECO:0000256" key="14">
    <source>
        <dbReference type="ARBA" id="ARBA00023128"/>
    </source>
</evidence>
<keyword evidence="11 17" id="KW-1133">Transmembrane helix</keyword>
<dbReference type="InterPro" id="IPR039261">
    <property type="entry name" value="FNR_nucleotide-bd"/>
</dbReference>
<keyword evidence="9" id="KW-0378">Hydrolase</keyword>
<keyword evidence="6" id="KW-0285">Flavoprotein</keyword>
<dbReference type="GO" id="GO:0004439">
    <property type="term" value="F:phosphatidylinositol-4,5-bisphosphate 5-phosphatase activity"/>
    <property type="evidence" value="ECO:0007669"/>
    <property type="project" value="TreeGrafter"/>
</dbReference>
<comment type="caution">
    <text evidence="19">The sequence shown here is derived from an EMBL/GenBank/DDBJ whole genome shotgun (WGS) entry which is preliminary data.</text>
</comment>
<keyword evidence="12" id="KW-0560">Oxidoreductase</keyword>
<dbReference type="PANTHER" id="PTHR45666:SF10">
    <property type="entry name" value="OS05G0489000 PROTEIN"/>
    <property type="match status" value="1"/>
</dbReference>
<dbReference type="Pfam" id="PF00970">
    <property type="entry name" value="FAD_binding_6"/>
    <property type="match status" value="1"/>
</dbReference>
<evidence type="ECO:0000256" key="17">
    <source>
        <dbReference type="SAM" id="Phobius"/>
    </source>
</evidence>
<keyword evidence="8" id="KW-1000">Mitochondrion outer membrane</keyword>
<dbReference type="OrthoDB" id="62798at2759"/>
<evidence type="ECO:0000256" key="6">
    <source>
        <dbReference type="ARBA" id="ARBA00022630"/>
    </source>
</evidence>
<accession>A0A811RP25</accession>
<dbReference type="GO" id="GO:0090524">
    <property type="term" value="F:cytochrome-b5 reductase activity, acting on NADH"/>
    <property type="evidence" value="ECO:0007669"/>
    <property type="project" value="UniProtKB-EC"/>
</dbReference>
<dbReference type="CDD" id="cd06183">
    <property type="entry name" value="cyt_b5_reduct_like"/>
    <property type="match status" value="1"/>
</dbReference>
<dbReference type="FunFam" id="3.60.10.10:FF:000017">
    <property type="entry name" value="Type I inositol polyphosphate 5-phosphatase 5"/>
    <property type="match status" value="1"/>
</dbReference>
<dbReference type="InterPro" id="IPR001433">
    <property type="entry name" value="OxRdtase_FAD/NAD-bd"/>
</dbReference>
<dbReference type="InterPro" id="IPR045849">
    <property type="entry name" value="IP5P_plant"/>
</dbReference>
<comment type="similarity">
    <text evidence="4">Belongs to the inositol polyphosphate 5-phosphatase family.</text>
</comment>
<protein>
    <recommendedName>
        <fullName evidence="5">cytochrome-b5 reductase</fullName>
        <ecNumber evidence="5">1.6.2.2</ecNumber>
    </recommendedName>
</protein>
<keyword evidence="10" id="KW-0274">FAD</keyword>
<dbReference type="SUPFAM" id="SSF52343">
    <property type="entry name" value="Ferredoxin reductase-like, C-terminal NADP-linked domain"/>
    <property type="match status" value="1"/>
</dbReference>
<dbReference type="Pfam" id="PF22669">
    <property type="entry name" value="Exo_endo_phos2"/>
    <property type="match status" value="1"/>
</dbReference>
<evidence type="ECO:0000256" key="3">
    <source>
        <dbReference type="ARBA" id="ARBA00006105"/>
    </source>
</evidence>